<feature type="binding site" evidence="4">
    <location>
        <position position="223"/>
    </location>
    <ligand>
        <name>substrate</name>
    </ligand>
</feature>
<proteinExistence type="inferred from homology"/>
<dbReference type="PANTHER" id="PTHR36845:SF1">
    <property type="entry name" value="HYDROLASE, PUTATIVE (AFU_ORTHOLOGUE AFUA_7G05090)-RELATED"/>
    <property type="match status" value="1"/>
</dbReference>
<name>A0AAV3WUV6_9LACT</name>
<feature type="binding site" evidence="4">
    <location>
        <position position="151"/>
    </location>
    <ligand>
        <name>substrate</name>
    </ligand>
</feature>
<feature type="binding site" evidence="4">
    <location>
        <position position="90"/>
    </location>
    <ligand>
        <name>substrate</name>
    </ligand>
</feature>
<feature type="active site" description="Proton donor" evidence="3">
    <location>
        <position position="151"/>
    </location>
</feature>
<feature type="binding site" evidence="4">
    <location>
        <position position="227"/>
    </location>
    <ligand>
        <name>substrate</name>
    </ligand>
</feature>
<feature type="binding site" evidence="4">
    <location>
        <position position="211"/>
    </location>
    <ligand>
        <name>substrate</name>
    </ligand>
</feature>
<evidence type="ECO:0000256" key="2">
    <source>
        <dbReference type="ARBA" id="ARBA00038358"/>
    </source>
</evidence>
<dbReference type="Proteomes" id="UP000887127">
    <property type="component" value="Unassembled WGS sequence"/>
</dbReference>
<evidence type="ECO:0000256" key="3">
    <source>
        <dbReference type="PIRSR" id="PIRSR610905-1"/>
    </source>
</evidence>
<protein>
    <submittedName>
        <fullName evidence="5">Glucuronyl hydrolase</fullName>
    </submittedName>
</protein>
<dbReference type="GO" id="GO:0000272">
    <property type="term" value="P:polysaccharide catabolic process"/>
    <property type="evidence" value="ECO:0007669"/>
    <property type="project" value="TreeGrafter"/>
</dbReference>
<feature type="binding site" evidence="4">
    <location>
        <position position="339"/>
    </location>
    <ligand>
        <name>substrate</name>
    </ligand>
</feature>
<reference evidence="5" key="1">
    <citation type="submission" date="2019-08" db="EMBL/GenBank/DDBJ databases">
        <title>Marinilactibacillus psychrotolerans M13-2T whole genome sequencing project.</title>
        <authorList>
            <person name="Ishikawa M."/>
            <person name="Suzuki T."/>
            <person name="Matsutani M."/>
        </authorList>
    </citation>
    <scope>NUCLEOTIDE SEQUENCE</scope>
    <source>
        <strain evidence="5">M13-2T</strain>
    </source>
</reference>
<dbReference type="EMBL" id="BKBI01000006">
    <property type="protein sequence ID" value="GEQ35412.1"/>
    <property type="molecule type" value="Genomic_DNA"/>
</dbReference>
<sequence>MSEQYVKAIEEVLSKVEKNIITYEEQFPHTSNDKVYELNPNDNWTNGFWVGILWQVYEYSGNLLFKHSADEKTDQMINRLDQNRDLDTHDIGFLYIPSTGAKWQLEKDIEAKSKTIAAADRLMQRYREHIGIIQAWGPPNDPEQGGRIIIDCLMNIPLLFWASEVTNDNKYREAAIAFADTARRYLVRGDDSTYHTFYFDQETGQPIRGATQQGYSDGSTWTRGQAWAIYGFALAYRYTKNRLYLETSLRTAKYFINQLPDNLIAHWDFDVPLDKNIKPDSSASAIAACGFHELLDWLDKNSKEYKLLYSTLVKSMDTLISEYATEEGSQGFIDHGSYSVREGKSPDDYVIWGDYFYLEALLRLETNKRGYWYETN</sequence>
<evidence type="ECO:0000256" key="1">
    <source>
        <dbReference type="ARBA" id="ARBA00022801"/>
    </source>
</evidence>
<dbReference type="Pfam" id="PF07470">
    <property type="entry name" value="Glyco_hydro_88"/>
    <property type="match status" value="1"/>
</dbReference>
<evidence type="ECO:0000256" key="4">
    <source>
        <dbReference type="PIRSR" id="PIRSR610905-2"/>
    </source>
</evidence>
<gene>
    <name evidence="5" type="ORF">M132T_09200</name>
</gene>
<dbReference type="GeneID" id="96911498"/>
<comment type="caution">
    <text evidence="5">The sequence shown here is derived from an EMBL/GenBank/DDBJ whole genome shotgun (WGS) entry which is preliminary data.</text>
</comment>
<dbReference type="InterPro" id="IPR012341">
    <property type="entry name" value="6hp_glycosidase-like_sf"/>
</dbReference>
<dbReference type="AlphaFoldDB" id="A0AAV3WUV6"/>
<dbReference type="InterPro" id="IPR010905">
    <property type="entry name" value="Glyco_hydro_88"/>
</dbReference>
<dbReference type="InterPro" id="IPR008928">
    <property type="entry name" value="6-hairpin_glycosidase_sf"/>
</dbReference>
<feature type="active site" description="Nucleophile" evidence="3">
    <location>
        <position position="90"/>
    </location>
</feature>
<evidence type="ECO:0000313" key="5">
    <source>
        <dbReference type="EMBL" id="GEQ35412.1"/>
    </source>
</evidence>
<organism evidence="5 6">
    <name type="scientific">Marinilactibacillus psychrotolerans</name>
    <dbReference type="NCBI Taxonomy" id="191770"/>
    <lineage>
        <taxon>Bacteria</taxon>
        <taxon>Bacillati</taxon>
        <taxon>Bacillota</taxon>
        <taxon>Bacilli</taxon>
        <taxon>Lactobacillales</taxon>
        <taxon>Carnobacteriaceae</taxon>
        <taxon>Marinilactibacillus</taxon>
    </lineage>
</organism>
<dbReference type="SUPFAM" id="SSF48208">
    <property type="entry name" value="Six-hairpin glycosidases"/>
    <property type="match status" value="1"/>
</dbReference>
<accession>A0AAV3WUV6</accession>
<dbReference type="Gene3D" id="1.50.10.10">
    <property type="match status" value="1"/>
</dbReference>
<keyword evidence="1 5" id="KW-0378">Hydrolase</keyword>
<dbReference type="RefSeq" id="WP_091762142.1">
    <property type="nucleotide sequence ID" value="NZ_BJVX01000009.1"/>
</dbReference>
<evidence type="ECO:0000313" key="6">
    <source>
        <dbReference type="Proteomes" id="UP000887127"/>
    </source>
</evidence>
<dbReference type="PANTHER" id="PTHR36845">
    <property type="entry name" value="HYDROLASE, PUTATIVE (AFU_ORTHOLOGUE AFUA_7G05090)-RELATED"/>
    <property type="match status" value="1"/>
</dbReference>
<dbReference type="InterPro" id="IPR052369">
    <property type="entry name" value="UG_Glycosaminoglycan_Hydrolase"/>
</dbReference>
<dbReference type="GO" id="GO:0052757">
    <property type="term" value="F:chondroitin hydrolase activity"/>
    <property type="evidence" value="ECO:0007669"/>
    <property type="project" value="TreeGrafter"/>
</dbReference>
<feature type="binding site" evidence="4">
    <location>
        <position position="209"/>
    </location>
    <ligand>
        <name>substrate</name>
    </ligand>
</feature>
<comment type="similarity">
    <text evidence="2">Belongs to the glycosyl hydrolase 88 family.</text>
</comment>